<keyword evidence="2" id="KW-1185">Reference proteome</keyword>
<sequence>MEHPVHRGETMPIGLHD</sequence>
<name>A0A3Q3GEH7_9LABR</name>
<reference evidence="1" key="1">
    <citation type="submission" date="2025-08" db="UniProtKB">
        <authorList>
            <consortium name="Ensembl"/>
        </authorList>
    </citation>
    <scope>IDENTIFICATION</scope>
</reference>
<proteinExistence type="predicted"/>
<evidence type="ECO:0000313" key="1">
    <source>
        <dbReference type="Ensembl" id="ENSLBEP00000031596.1"/>
    </source>
</evidence>
<protein>
    <submittedName>
        <fullName evidence="1">Uncharacterized protein</fullName>
    </submittedName>
</protein>
<accession>A0A3Q3GEH7</accession>
<reference evidence="1" key="2">
    <citation type="submission" date="2025-09" db="UniProtKB">
        <authorList>
            <consortium name="Ensembl"/>
        </authorList>
    </citation>
    <scope>IDENTIFICATION</scope>
</reference>
<dbReference type="AlphaFoldDB" id="A0A3Q3GEH7"/>
<dbReference type="Ensembl" id="ENSLBET00000033022.1">
    <property type="protein sequence ID" value="ENSLBEP00000031596.1"/>
    <property type="gene ID" value="ENSLBEG00000023850.1"/>
</dbReference>
<dbReference type="Proteomes" id="UP000261660">
    <property type="component" value="Unplaced"/>
</dbReference>
<organism evidence="1 2">
    <name type="scientific">Labrus bergylta</name>
    <name type="common">ballan wrasse</name>
    <dbReference type="NCBI Taxonomy" id="56723"/>
    <lineage>
        <taxon>Eukaryota</taxon>
        <taxon>Metazoa</taxon>
        <taxon>Chordata</taxon>
        <taxon>Craniata</taxon>
        <taxon>Vertebrata</taxon>
        <taxon>Euteleostomi</taxon>
        <taxon>Actinopterygii</taxon>
        <taxon>Neopterygii</taxon>
        <taxon>Teleostei</taxon>
        <taxon>Neoteleostei</taxon>
        <taxon>Acanthomorphata</taxon>
        <taxon>Eupercaria</taxon>
        <taxon>Labriformes</taxon>
        <taxon>Labridae</taxon>
        <taxon>Labrus</taxon>
    </lineage>
</organism>
<dbReference type="InParanoid" id="A0A3Q3GEH7"/>
<evidence type="ECO:0000313" key="2">
    <source>
        <dbReference type="Proteomes" id="UP000261660"/>
    </source>
</evidence>